<feature type="compositionally biased region" description="Basic residues" evidence="5">
    <location>
        <begin position="41"/>
        <end position="51"/>
    </location>
</feature>
<dbReference type="SUPFAM" id="SSF54928">
    <property type="entry name" value="RNA-binding domain, RBD"/>
    <property type="match status" value="1"/>
</dbReference>
<dbReference type="GO" id="GO:0003723">
    <property type="term" value="F:RNA binding"/>
    <property type="evidence" value="ECO:0007669"/>
    <property type="project" value="UniProtKB-UniRule"/>
</dbReference>
<dbReference type="Proteomes" id="UP001153636">
    <property type="component" value="Chromosome 9"/>
</dbReference>
<dbReference type="OrthoDB" id="10067824at2759"/>
<feature type="region of interest" description="Disordered" evidence="5">
    <location>
        <begin position="443"/>
        <end position="497"/>
    </location>
</feature>
<protein>
    <recommendedName>
        <fullName evidence="6">RRM domain-containing protein</fullName>
    </recommendedName>
</protein>
<evidence type="ECO:0000313" key="7">
    <source>
        <dbReference type="EMBL" id="CAH1115020.1"/>
    </source>
</evidence>
<feature type="compositionally biased region" description="Basic and acidic residues" evidence="5">
    <location>
        <begin position="77"/>
        <end position="87"/>
    </location>
</feature>
<dbReference type="Pfam" id="PF08075">
    <property type="entry name" value="NOPS"/>
    <property type="match status" value="1"/>
</dbReference>
<dbReference type="PANTHER" id="PTHR23189">
    <property type="entry name" value="RNA RECOGNITION MOTIF-CONTAINING"/>
    <property type="match status" value="1"/>
</dbReference>
<dbReference type="InterPro" id="IPR000504">
    <property type="entry name" value="RRM_dom"/>
</dbReference>
<gene>
    <name evidence="7" type="ORF">PSYICH_LOCUS15046</name>
</gene>
<evidence type="ECO:0000256" key="2">
    <source>
        <dbReference type="ARBA" id="ARBA00022884"/>
    </source>
</evidence>
<dbReference type="InterPro" id="IPR012975">
    <property type="entry name" value="NOPS"/>
</dbReference>
<dbReference type="InterPro" id="IPR012677">
    <property type="entry name" value="Nucleotide-bd_a/b_plait_sf"/>
</dbReference>
<dbReference type="PROSITE" id="PS50102">
    <property type="entry name" value="RRM"/>
    <property type="match status" value="2"/>
</dbReference>
<dbReference type="FunFam" id="3.30.70.330:FF:000043">
    <property type="entry name" value="paraspeckle component 1 isoform X1"/>
    <property type="match status" value="1"/>
</dbReference>
<dbReference type="Pfam" id="PF00076">
    <property type="entry name" value="RRM_1"/>
    <property type="match status" value="2"/>
</dbReference>
<sequence>MDTTTDVADNVQVKVESSTDADDNNSLKENQRNNSNINQNRRGRGNFRGGRRQPFGQGENSKNARARGKKSFDNQSQEDRASMDGRMPRNQPRLPDEKFNERAAQLSGSTYDLPPIDTSERKFNGRNRLYIGNIGAEITEKDLEDLFAKYGECAETFINKEKNFGFIKLDYHCNAEKAKKELDGTVLKSRNLKIRFAPNSASIKIKNLTQFVSNELLLYAFSIFGEIERAIVCVDERGRPTGEGVIDFSRRGSALAAIRKCADSCFFLTTSLRPCIVELYEAADNADGYCEKSINRKSLEYQNERERGPRFAGRGSFEEDYGTRWKKLFDMHCQKEEALKKELHLEIEKLSAQMEYARYEHETELLRNRLKERELAKEKQKREWEMRERLVEQERIRTEEMMRKSQEEMDTWARRQQEESSRRQDENELFLQAQSLDSLLDYQETGYGTPNQGFQNEQPVRDSTLFLSSYERPTVSRYPAENGGVWVTDTRQKRRKH</sequence>
<dbReference type="Gene3D" id="3.30.70.330">
    <property type="match status" value="2"/>
</dbReference>
<keyword evidence="2 3" id="KW-0694">RNA-binding</keyword>
<evidence type="ECO:0000256" key="5">
    <source>
        <dbReference type="SAM" id="MobiDB-lite"/>
    </source>
</evidence>
<evidence type="ECO:0000313" key="8">
    <source>
        <dbReference type="Proteomes" id="UP001153636"/>
    </source>
</evidence>
<feature type="domain" description="RRM" evidence="6">
    <location>
        <begin position="201"/>
        <end position="282"/>
    </location>
</feature>
<feature type="region of interest" description="Disordered" evidence="5">
    <location>
        <begin position="1"/>
        <end position="96"/>
    </location>
</feature>
<feature type="region of interest" description="Disordered" evidence="5">
    <location>
        <begin position="401"/>
        <end position="427"/>
    </location>
</feature>
<evidence type="ECO:0000259" key="6">
    <source>
        <dbReference type="PROSITE" id="PS50102"/>
    </source>
</evidence>
<evidence type="ECO:0000256" key="1">
    <source>
        <dbReference type="ARBA" id="ARBA00022737"/>
    </source>
</evidence>
<dbReference type="EMBL" id="OV651821">
    <property type="protein sequence ID" value="CAH1115020.1"/>
    <property type="molecule type" value="Genomic_DNA"/>
</dbReference>
<dbReference type="AlphaFoldDB" id="A0A9P0D6W6"/>
<dbReference type="SMART" id="SM00360">
    <property type="entry name" value="RRM"/>
    <property type="match status" value="2"/>
</dbReference>
<feature type="compositionally biased region" description="Polar residues" evidence="5">
    <location>
        <begin position="446"/>
        <end position="458"/>
    </location>
</feature>
<keyword evidence="4" id="KW-0175">Coiled coil</keyword>
<dbReference type="Gene3D" id="6.10.250.1170">
    <property type="match status" value="1"/>
</dbReference>
<evidence type="ECO:0000256" key="4">
    <source>
        <dbReference type="SAM" id="Coils"/>
    </source>
</evidence>
<dbReference type="CDD" id="cd12945">
    <property type="entry name" value="NOPS_NONA_like"/>
    <property type="match status" value="1"/>
</dbReference>
<feature type="compositionally biased region" description="Basic and acidic residues" evidence="5">
    <location>
        <begin position="401"/>
        <end position="426"/>
    </location>
</feature>
<reference evidence="7" key="1">
    <citation type="submission" date="2022-01" db="EMBL/GenBank/DDBJ databases">
        <authorList>
            <person name="King R."/>
        </authorList>
    </citation>
    <scope>NUCLEOTIDE SEQUENCE</scope>
</reference>
<dbReference type="InterPro" id="IPR035979">
    <property type="entry name" value="RBD_domain_sf"/>
</dbReference>
<organism evidence="7 8">
    <name type="scientific">Psylliodes chrysocephalus</name>
    <dbReference type="NCBI Taxonomy" id="3402493"/>
    <lineage>
        <taxon>Eukaryota</taxon>
        <taxon>Metazoa</taxon>
        <taxon>Ecdysozoa</taxon>
        <taxon>Arthropoda</taxon>
        <taxon>Hexapoda</taxon>
        <taxon>Insecta</taxon>
        <taxon>Pterygota</taxon>
        <taxon>Neoptera</taxon>
        <taxon>Endopterygota</taxon>
        <taxon>Coleoptera</taxon>
        <taxon>Polyphaga</taxon>
        <taxon>Cucujiformia</taxon>
        <taxon>Chrysomeloidea</taxon>
        <taxon>Chrysomelidae</taxon>
        <taxon>Galerucinae</taxon>
        <taxon>Alticini</taxon>
        <taxon>Psylliodes</taxon>
    </lineage>
</organism>
<keyword evidence="1" id="KW-0677">Repeat</keyword>
<keyword evidence="8" id="KW-1185">Reference proteome</keyword>
<feature type="coiled-coil region" evidence="4">
    <location>
        <begin position="333"/>
        <end position="383"/>
    </location>
</feature>
<proteinExistence type="predicted"/>
<accession>A0A9P0D6W6</accession>
<evidence type="ECO:0000256" key="3">
    <source>
        <dbReference type="PROSITE-ProRule" id="PRU00176"/>
    </source>
</evidence>
<feature type="domain" description="RRM" evidence="6">
    <location>
        <begin position="127"/>
        <end position="199"/>
    </location>
</feature>
<name>A0A9P0D6W6_9CUCU</name>